<dbReference type="Gene3D" id="3.40.1190.20">
    <property type="match status" value="1"/>
</dbReference>
<evidence type="ECO:0000313" key="8">
    <source>
        <dbReference type="Ensembl" id="ENSOANP00000038425.1"/>
    </source>
</evidence>
<evidence type="ECO:0000256" key="1">
    <source>
        <dbReference type="ARBA" id="ARBA00022723"/>
    </source>
</evidence>
<dbReference type="GO" id="GO:0005737">
    <property type="term" value="C:cytoplasm"/>
    <property type="evidence" value="ECO:0000318"/>
    <property type="project" value="GO_Central"/>
</dbReference>
<feature type="domain" description="Carbohydrate kinase PfkB" evidence="7">
    <location>
        <begin position="427"/>
        <end position="713"/>
    </location>
</feature>
<dbReference type="InParanoid" id="A0A6I8NCA6"/>
<dbReference type="AlphaFoldDB" id="A0A6I8NCA6"/>
<dbReference type="HAMAP" id="MF_01876">
    <property type="entry name" value="PsiMP_glycosidase"/>
    <property type="match status" value="1"/>
</dbReference>
<dbReference type="PANTHER" id="PTHR42909:SF1">
    <property type="entry name" value="CARBOHYDRATE KINASE PFKB DOMAIN-CONTAINING PROTEIN"/>
    <property type="match status" value="1"/>
</dbReference>
<keyword evidence="9" id="KW-1185">Reference proteome</keyword>
<keyword evidence="1" id="KW-0479">Metal-binding</keyword>
<dbReference type="InterPro" id="IPR011611">
    <property type="entry name" value="PfkB_dom"/>
</dbReference>
<evidence type="ECO:0000256" key="2">
    <source>
        <dbReference type="ARBA" id="ARBA00022801"/>
    </source>
</evidence>
<dbReference type="OMA" id="FMLERVR"/>
<keyword evidence="3" id="KW-0464">Manganese</keyword>
<evidence type="ECO:0000256" key="4">
    <source>
        <dbReference type="ARBA" id="ARBA00023239"/>
    </source>
</evidence>
<accession>A0A6I8NCA6</accession>
<evidence type="ECO:0000256" key="6">
    <source>
        <dbReference type="SAM" id="MobiDB-lite"/>
    </source>
</evidence>
<dbReference type="Ensembl" id="ENSOANT00000053102.1">
    <property type="protein sequence ID" value="ENSOANP00000038425.1"/>
    <property type="gene ID" value="ENSOANG00000040141.1"/>
</dbReference>
<dbReference type="Gene3D" id="3.40.1790.10">
    <property type="entry name" value="Indigoidine synthase domain"/>
    <property type="match status" value="1"/>
</dbReference>
<dbReference type="GeneTree" id="ENSGT00390000007427"/>
<keyword evidence="4" id="KW-0456">Lyase</keyword>
<dbReference type="GO" id="GO:0006796">
    <property type="term" value="P:phosphate-containing compound metabolic process"/>
    <property type="evidence" value="ECO:0007669"/>
    <property type="project" value="UniProtKB-ARBA"/>
</dbReference>
<dbReference type="SUPFAM" id="SSF53613">
    <property type="entry name" value="Ribokinase-like"/>
    <property type="match status" value="1"/>
</dbReference>
<dbReference type="SUPFAM" id="SSF110581">
    <property type="entry name" value="Indigoidine synthase A-like"/>
    <property type="match status" value="1"/>
</dbReference>
<dbReference type="Pfam" id="PF00294">
    <property type="entry name" value="PfkB"/>
    <property type="match status" value="1"/>
</dbReference>
<evidence type="ECO:0000259" key="7">
    <source>
        <dbReference type="Pfam" id="PF00294"/>
    </source>
</evidence>
<dbReference type="CDD" id="cd01941">
    <property type="entry name" value="YeiC_kinase_like"/>
    <property type="match status" value="1"/>
</dbReference>
<dbReference type="InterPro" id="IPR022830">
    <property type="entry name" value="Indigdn_synthA-like"/>
</dbReference>
<evidence type="ECO:0000256" key="5">
    <source>
        <dbReference type="ARBA" id="ARBA00023295"/>
    </source>
</evidence>
<dbReference type="Pfam" id="PF04227">
    <property type="entry name" value="Indigoidine_A"/>
    <property type="match status" value="1"/>
</dbReference>
<evidence type="ECO:0000256" key="3">
    <source>
        <dbReference type="ARBA" id="ARBA00023211"/>
    </source>
</evidence>
<dbReference type="GO" id="GO:0046872">
    <property type="term" value="F:metal ion binding"/>
    <property type="evidence" value="ECO:0007669"/>
    <property type="project" value="UniProtKB-KW"/>
</dbReference>
<sequence>MTTIIMMMRMLIMRSGQDHVPFTVPNGLRLPPRFDSGGTGGSGLLVPSVRGLRPGSAAPSLQPRSPSAHRMIGTPARVLGSCRATLAQATTSTRSLLRGFHMQVHPTVREALTLGKPVVALESAIVTHGMPYPRNLSMARAVEEIVKTHGAVPATVGVLDGRIHVGLSHPELRSLAERKGTFKVSRRDLPYVLSQGLSGGTTVSATMIVAKKAGISVFVTGGIGGVHREGEKTLDVSADLTELGRTPVAVVSSGVKSILDIGRTLEYLETQGVCVATFGESRDFPAFFCPHSGFQAPYHVPNEKEAAKLIAGALELGLGSGLLIAVPVPPDQAASAQEIEAAIQQALGEARVNGIVGKELTPFVLQRVNELSGGKSLESNMALIQNNASVGSRIAVALSQLRMAPGGGNDGGGRRARGEAVLPAQPVVVGGTNIDFIAKTKSGTLQAGGQTLPGKVIQAFGGVGCNLADCLSRLGWSPLFISALGKDALSRSVLRYCSHMDMGGVAQLEGHSTATYCAVVSGNGKLTLGLGDMDVHEQITEQWVSTFEDRLCRAPLLCFDGNLPLATIRYLCDLARDHRIPLCFEPTDENKASKPFLSDSWTALTYASPNLRELRAIARALGHPGPAELPRELDAVLSVAGDLARPLLQNLRCVVVTLGEHGVLLCGRQGSPPTVSLAPAPRGPRAPEGLFATHFPAPPVPAAEIVNELGAGDREATGSKGTPGTADGYFLWRNFILWPEETRKSRPRADPRPPGPHTLSGWPLGPHSQLVLSPVWASLRSSLWPETLTRGGVGPNGGKEAVHGGFSLSPSPLPLHLGGLPIECGFPSGERHHPWSCDYKWRGEGGEMGRWEKGGMGGEGEVFR</sequence>
<name>A0A6I8NCA6_ORNAN</name>
<reference evidence="8" key="2">
    <citation type="submission" date="2025-08" db="UniProtKB">
        <authorList>
            <consortium name="Ensembl"/>
        </authorList>
    </citation>
    <scope>IDENTIFICATION</scope>
    <source>
        <strain evidence="8">Glennie</strain>
    </source>
</reference>
<dbReference type="Bgee" id="ENSOANG00000040141">
    <property type="expression patterns" value="Expressed in adult mammalian kidney and 7 other cell types or tissues"/>
</dbReference>
<feature type="compositionally biased region" description="Basic and acidic residues" evidence="6">
    <location>
        <begin position="742"/>
        <end position="751"/>
    </location>
</feature>
<dbReference type="GO" id="GO:0004730">
    <property type="term" value="F:pseudouridylate synthase activity"/>
    <property type="evidence" value="ECO:0000318"/>
    <property type="project" value="GO_Central"/>
</dbReference>
<dbReference type="GO" id="GO:0044281">
    <property type="term" value="P:small molecule metabolic process"/>
    <property type="evidence" value="ECO:0007669"/>
    <property type="project" value="UniProtKB-ARBA"/>
</dbReference>
<proteinExistence type="inferred from homology"/>
<organism evidence="8 9">
    <name type="scientific">Ornithorhynchus anatinus</name>
    <name type="common">Duckbill platypus</name>
    <dbReference type="NCBI Taxonomy" id="9258"/>
    <lineage>
        <taxon>Eukaryota</taxon>
        <taxon>Metazoa</taxon>
        <taxon>Chordata</taxon>
        <taxon>Craniata</taxon>
        <taxon>Vertebrata</taxon>
        <taxon>Euteleostomi</taxon>
        <taxon>Mammalia</taxon>
        <taxon>Monotremata</taxon>
        <taxon>Ornithorhynchidae</taxon>
        <taxon>Ornithorhynchus</taxon>
    </lineage>
</organism>
<reference evidence="8 9" key="1">
    <citation type="journal article" date="2008" name="Nature">
        <title>Genome analysis of the platypus reveals unique signatures of evolution.</title>
        <authorList>
            <person name="Warren W.C."/>
            <person name="Hillier L.W."/>
            <person name="Marshall Graves J.A."/>
            <person name="Birney E."/>
            <person name="Ponting C.P."/>
            <person name="Grutzner F."/>
            <person name="Belov K."/>
            <person name="Miller W."/>
            <person name="Clarke L."/>
            <person name="Chinwalla A.T."/>
            <person name="Yang S.P."/>
            <person name="Heger A."/>
            <person name="Locke D.P."/>
            <person name="Miethke P."/>
            <person name="Waters P.D."/>
            <person name="Veyrunes F."/>
            <person name="Fulton L."/>
            <person name="Fulton B."/>
            <person name="Graves T."/>
            <person name="Wallis J."/>
            <person name="Puente X.S."/>
            <person name="Lopez-Otin C."/>
            <person name="Ordonez G.R."/>
            <person name="Eichler E.E."/>
            <person name="Chen L."/>
            <person name="Cheng Z."/>
            <person name="Deakin J.E."/>
            <person name="Alsop A."/>
            <person name="Thompson K."/>
            <person name="Kirby P."/>
            <person name="Papenfuss A.T."/>
            <person name="Wakefield M.J."/>
            <person name="Olender T."/>
            <person name="Lancet D."/>
            <person name="Huttley G.A."/>
            <person name="Smit A.F."/>
            <person name="Pask A."/>
            <person name="Temple-Smith P."/>
            <person name="Batzer M.A."/>
            <person name="Walker J.A."/>
            <person name="Konkel M.K."/>
            <person name="Harris R.S."/>
            <person name="Whittington C.M."/>
            <person name="Wong E.S."/>
            <person name="Gemmell N.J."/>
            <person name="Buschiazzo E."/>
            <person name="Vargas Jentzsch I.M."/>
            <person name="Merkel A."/>
            <person name="Schmitz J."/>
            <person name="Zemann A."/>
            <person name="Churakov G."/>
            <person name="Kriegs J.O."/>
            <person name="Brosius J."/>
            <person name="Murchison E.P."/>
            <person name="Sachidanandam R."/>
            <person name="Smith C."/>
            <person name="Hannon G.J."/>
            <person name="Tsend-Ayush E."/>
            <person name="McMillan D."/>
            <person name="Attenborough R."/>
            <person name="Rens W."/>
            <person name="Ferguson-Smith M."/>
            <person name="Lefevre C.M."/>
            <person name="Sharp J.A."/>
            <person name="Nicholas K.R."/>
            <person name="Ray D.A."/>
            <person name="Kube M."/>
            <person name="Reinhardt R."/>
            <person name="Pringle T.H."/>
            <person name="Taylor J."/>
            <person name="Jones R.C."/>
            <person name="Nixon B."/>
            <person name="Dacheux J.L."/>
            <person name="Niwa H."/>
            <person name="Sekita Y."/>
            <person name="Huang X."/>
            <person name="Stark A."/>
            <person name="Kheradpour P."/>
            <person name="Kellis M."/>
            <person name="Flicek P."/>
            <person name="Chen Y."/>
            <person name="Webber C."/>
            <person name="Hardison R."/>
            <person name="Nelson J."/>
            <person name="Hallsworth-Pepin K."/>
            <person name="Delehaunty K."/>
            <person name="Markovic C."/>
            <person name="Minx P."/>
            <person name="Feng Y."/>
            <person name="Kremitzki C."/>
            <person name="Mitreva M."/>
            <person name="Glasscock J."/>
            <person name="Wylie T."/>
            <person name="Wohldmann P."/>
            <person name="Thiru P."/>
            <person name="Nhan M.N."/>
            <person name="Pohl C.S."/>
            <person name="Smith S.M."/>
            <person name="Hou S."/>
            <person name="Nefedov M."/>
            <person name="de Jong P.J."/>
            <person name="Renfree M.B."/>
            <person name="Mardis E.R."/>
            <person name="Wilson R.K."/>
        </authorList>
    </citation>
    <scope>NUCLEOTIDE SEQUENCE [LARGE SCALE GENOMIC DNA]</scope>
    <source>
        <strain evidence="8 9">Glennie</strain>
    </source>
</reference>
<gene>
    <name evidence="8" type="primary">LOC103167706</name>
</gene>
<keyword evidence="5" id="KW-0326">Glycosidase</keyword>
<keyword evidence="2" id="KW-0378">Hydrolase</keyword>
<evidence type="ECO:0000313" key="9">
    <source>
        <dbReference type="Proteomes" id="UP000002279"/>
    </source>
</evidence>
<dbReference type="PANTHER" id="PTHR42909">
    <property type="entry name" value="ZGC:136858"/>
    <property type="match status" value="1"/>
</dbReference>
<dbReference type="InterPro" id="IPR007342">
    <property type="entry name" value="PsuG"/>
</dbReference>
<dbReference type="InterPro" id="IPR029056">
    <property type="entry name" value="Ribokinase-like"/>
</dbReference>
<dbReference type="Proteomes" id="UP000002279">
    <property type="component" value="Chromosome 11"/>
</dbReference>
<protein>
    <recommendedName>
        <fullName evidence="7">Carbohydrate kinase PfkB domain-containing protein</fullName>
    </recommendedName>
</protein>
<feature type="region of interest" description="Disordered" evidence="6">
    <location>
        <begin position="742"/>
        <end position="764"/>
    </location>
</feature>
<reference evidence="8" key="3">
    <citation type="submission" date="2025-09" db="UniProtKB">
        <authorList>
            <consortium name="Ensembl"/>
        </authorList>
    </citation>
    <scope>IDENTIFICATION</scope>
    <source>
        <strain evidence="8">Glennie</strain>
    </source>
</reference>
<dbReference type="GO" id="GO:0016798">
    <property type="term" value="F:hydrolase activity, acting on glycosyl bonds"/>
    <property type="evidence" value="ECO:0007669"/>
    <property type="project" value="UniProtKB-KW"/>
</dbReference>